<sequence length="124" mass="13847">MKYLLFVFCFVTLISCGGDDDQMVQEPEEACSTEIVPTFSITMRDASTNALLEDVSITVMDQSFTVVLPEVSPGVYEGPDEREGSYTLRIEKDNYQTIITGQINPLTDECGLITEVLSYELEEL</sequence>
<keyword evidence="2" id="KW-1185">Reference proteome</keyword>
<evidence type="ECO:0000313" key="1">
    <source>
        <dbReference type="EMBL" id="KGO06033.1"/>
    </source>
</evidence>
<reference evidence="1 2" key="1">
    <citation type="submission" date="2014-10" db="EMBL/GenBank/DDBJ databases">
        <title>Draft genome sequence of the proteorhodopsin-containing marine bacterium Dokdonia donghaensis.</title>
        <authorList>
            <person name="Gomez-Consarnau L."/>
            <person name="Gonzalez J.M."/>
            <person name="Riedel T."/>
            <person name="Jaenicke S."/>
            <person name="Wagner-Doebler I."/>
            <person name="Fuhrman J.A."/>
        </authorList>
    </citation>
    <scope>NUCLEOTIDE SEQUENCE [LARGE SCALE GENOMIC DNA]</scope>
    <source>
        <strain evidence="1 2">DSW-1</strain>
    </source>
</reference>
<protein>
    <recommendedName>
        <fullName evidence="3">Lipoprotein</fullName>
    </recommendedName>
</protein>
<dbReference type="OrthoDB" id="1446904at2"/>
<dbReference type="Proteomes" id="UP000030140">
    <property type="component" value="Unassembled WGS sequence"/>
</dbReference>
<evidence type="ECO:0000313" key="2">
    <source>
        <dbReference type="Proteomes" id="UP000030140"/>
    </source>
</evidence>
<evidence type="ECO:0008006" key="3">
    <source>
        <dbReference type="Google" id="ProtNLM"/>
    </source>
</evidence>
<proteinExistence type="predicted"/>
<dbReference type="KEGG" id="ddo:I597_1786"/>
<name>A0A0A2GU43_9FLAO</name>
<dbReference type="PROSITE" id="PS51257">
    <property type="entry name" value="PROKAR_LIPOPROTEIN"/>
    <property type="match status" value="1"/>
</dbReference>
<dbReference type="EMBL" id="JSAQ01000001">
    <property type="protein sequence ID" value="KGO06033.1"/>
    <property type="molecule type" value="Genomic_DNA"/>
</dbReference>
<comment type="caution">
    <text evidence="1">The sequence shown here is derived from an EMBL/GenBank/DDBJ whole genome shotgun (WGS) entry which is preliminary data.</text>
</comment>
<dbReference type="RefSeq" id="WP_035325048.1">
    <property type="nucleotide sequence ID" value="NZ_CP015125.1"/>
</dbReference>
<accession>A0A0A2GU43</accession>
<gene>
    <name evidence="1" type="ORF">NV36_03705</name>
</gene>
<dbReference type="AlphaFoldDB" id="A0A0A2GU43"/>
<organism evidence="1 2">
    <name type="scientific">Dokdonia donghaensis DSW-1</name>
    <dbReference type="NCBI Taxonomy" id="1300343"/>
    <lineage>
        <taxon>Bacteria</taxon>
        <taxon>Pseudomonadati</taxon>
        <taxon>Bacteroidota</taxon>
        <taxon>Flavobacteriia</taxon>
        <taxon>Flavobacteriales</taxon>
        <taxon>Flavobacteriaceae</taxon>
        <taxon>Dokdonia</taxon>
    </lineage>
</organism>
<dbReference type="PATRIC" id="fig|1300343.5.peg.1797"/>